<dbReference type="PANTHER" id="PTHR43649">
    <property type="entry name" value="ARABINOSE-BINDING PROTEIN-RELATED"/>
    <property type="match status" value="1"/>
</dbReference>
<organism evidence="2 3">
    <name type="scientific">Deinococcus indicus</name>
    <dbReference type="NCBI Taxonomy" id="223556"/>
    <lineage>
        <taxon>Bacteria</taxon>
        <taxon>Thermotogati</taxon>
        <taxon>Deinococcota</taxon>
        <taxon>Deinococci</taxon>
        <taxon>Deinococcales</taxon>
        <taxon>Deinococcaceae</taxon>
        <taxon>Deinococcus</taxon>
    </lineage>
</organism>
<keyword evidence="3" id="KW-1185">Reference proteome</keyword>
<feature type="signal peptide" evidence="1">
    <location>
        <begin position="1"/>
        <end position="24"/>
    </location>
</feature>
<evidence type="ECO:0000313" key="2">
    <source>
        <dbReference type="EMBL" id="OWL97974.1"/>
    </source>
</evidence>
<dbReference type="Proteomes" id="UP000197208">
    <property type="component" value="Unassembled WGS sequence"/>
</dbReference>
<dbReference type="InterPro" id="IPR006059">
    <property type="entry name" value="SBP"/>
</dbReference>
<dbReference type="InterPro" id="IPR050490">
    <property type="entry name" value="Bact_solute-bd_prot1"/>
</dbReference>
<comment type="caution">
    <text evidence="2">The sequence shown here is derived from an EMBL/GenBank/DDBJ whole genome shotgun (WGS) entry which is preliminary data.</text>
</comment>
<dbReference type="RefSeq" id="WP_088247822.1">
    <property type="nucleotide sequence ID" value="NZ_BNAM01000003.1"/>
</dbReference>
<name>A0A246BQN6_9DEIO</name>
<reference evidence="2 3" key="1">
    <citation type="submission" date="2017-05" db="EMBL/GenBank/DDBJ databases">
        <title>De novo genome assembly of Deniococcus indicus strain DR1.</title>
        <authorList>
            <person name="Chauhan D."/>
            <person name="Yennamalli R.M."/>
            <person name="Priyadarshini R."/>
        </authorList>
    </citation>
    <scope>NUCLEOTIDE SEQUENCE [LARGE SCALE GENOMIC DNA]</scope>
    <source>
        <strain evidence="2 3">DR1</strain>
    </source>
</reference>
<dbReference type="Gene3D" id="3.40.190.10">
    <property type="entry name" value="Periplasmic binding protein-like II"/>
    <property type="match status" value="1"/>
</dbReference>
<dbReference type="EMBL" id="NHMK01000009">
    <property type="protein sequence ID" value="OWL97974.1"/>
    <property type="molecule type" value="Genomic_DNA"/>
</dbReference>
<dbReference type="Pfam" id="PF13416">
    <property type="entry name" value="SBP_bac_8"/>
    <property type="match status" value="1"/>
</dbReference>
<protein>
    <submittedName>
        <fullName evidence="2">Sugar ABC transporter substrate-binding protein</fullName>
    </submittedName>
</protein>
<evidence type="ECO:0000313" key="3">
    <source>
        <dbReference type="Proteomes" id="UP000197208"/>
    </source>
</evidence>
<accession>A0A246BQN6</accession>
<dbReference type="OrthoDB" id="55273at2"/>
<keyword evidence="1" id="KW-0732">Signal</keyword>
<dbReference type="PANTHER" id="PTHR43649:SF32">
    <property type="entry name" value="SUGAR BINDING SECRETED PROTEIN"/>
    <property type="match status" value="1"/>
</dbReference>
<feature type="chain" id="PRO_5013281091" evidence="1">
    <location>
        <begin position="25"/>
        <end position="420"/>
    </location>
</feature>
<evidence type="ECO:0000256" key="1">
    <source>
        <dbReference type="SAM" id="SignalP"/>
    </source>
</evidence>
<dbReference type="SUPFAM" id="SSF53850">
    <property type="entry name" value="Periplasmic binding protein-like II"/>
    <property type="match status" value="1"/>
</dbReference>
<proteinExistence type="predicted"/>
<dbReference type="AlphaFoldDB" id="A0A246BQN6"/>
<sequence>MRQLPRLTLTLTAVLCAALGNASAQKTTLTVGVFPDLDSVVKAALPGFNKLYPNITVKINSLAYADHHTALTTALSTGKGAADVVAIDFGYVARFAEGNGLVDISKAPYNAGQFRNQFVAYTYPQAMTQDGRMVGMPTDIGPGAMFYRTDMLKKAGVSAASLNASWESYISNGRKVVAANPGSFLIPDAGQAAQIIIRTGLKSGEGLFFDKSNNVLVDPKNPRFVRAFTIAKQIRDAKLDARAGGAFSPEWTTAFQKGNLATEFSGAWLVGHMQNWLAKDYSGKWASQQLPGNTFASWGGSFYGIPQQSQNKTEAWALIKYLTTNKDQQVLAFKTTGAFPALRSAANDPVFNEGVPYLNGQKARVLWRQAALKIQPLDVNKLDPIAEQIVNDALNSVLDGSKDITGALTEAKNLITRRAR</sequence>
<gene>
    <name evidence="2" type="ORF">CBQ26_07015</name>
</gene>